<evidence type="ECO:0000313" key="2">
    <source>
        <dbReference type="Proteomes" id="UP000003250"/>
    </source>
</evidence>
<accession>H0HTN6</accession>
<name>H0HTN6_9HYPH</name>
<proteinExistence type="predicted"/>
<dbReference type="AlphaFoldDB" id="H0HTN6"/>
<protein>
    <submittedName>
        <fullName evidence="1">Uncharacterized protein</fullName>
    </submittedName>
</protein>
<sequence length="183" mass="19913">MSRLRSIGSIGRALLAAPLLVMFLGGPSLAAERWEVLSVPELGFAVDLPGTPQTRQKNEDLINVLAVHQYLVPVGDGIAAVSVMDFRPAARALPLATDEQVFRYVIDNYVGFCEGALKEEPLAVAVGSGRQTRRVCNDDKIAIRTHYHLVGNRLFNIVVGGPDGVDDGEVARRIFESFRVTNN</sequence>
<keyword evidence="2" id="KW-1185">Reference proteome</keyword>
<reference evidence="1 2" key="1">
    <citation type="journal article" date="2012" name="J. Bacteriol.">
        <title>Draft Genome Sequence of Mesorhizobium alhagi CCNWXJ12-2T, a Novel Salt-Resistant Species Isolated from the Desert of Northwestern China.</title>
        <authorList>
            <person name="Zhou M."/>
            <person name="Chen W."/>
            <person name="Chen H."/>
            <person name="Wei G."/>
        </authorList>
    </citation>
    <scope>NUCLEOTIDE SEQUENCE [LARGE SCALE GENOMIC DNA]</scope>
    <source>
        <strain evidence="1 2">CCNWXJ12-2</strain>
    </source>
</reference>
<dbReference type="Proteomes" id="UP000003250">
    <property type="component" value="Unassembled WGS sequence"/>
</dbReference>
<organism evidence="1 2">
    <name type="scientific">Mesorhizobium alhagi CCNWXJ12-2</name>
    <dbReference type="NCBI Taxonomy" id="1107882"/>
    <lineage>
        <taxon>Bacteria</taxon>
        <taxon>Pseudomonadati</taxon>
        <taxon>Pseudomonadota</taxon>
        <taxon>Alphaproteobacteria</taxon>
        <taxon>Hyphomicrobiales</taxon>
        <taxon>Phyllobacteriaceae</taxon>
        <taxon>Allomesorhizobium</taxon>
    </lineage>
</organism>
<dbReference type="RefSeq" id="WP_008837146.1">
    <property type="nucleotide sequence ID" value="NZ_AHAM01000140.1"/>
</dbReference>
<evidence type="ECO:0000313" key="1">
    <source>
        <dbReference type="EMBL" id="EHK56014.1"/>
    </source>
</evidence>
<gene>
    <name evidence="1" type="ORF">MAXJ12_17638</name>
</gene>
<dbReference type="EMBL" id="AHAM01000140">
    <property type="protein sequence ID" value="EHK56014.1"/>
    <property type="molecule type" value="Genomic_DNA"/>
</dbReference>
<dbReference type="PATRIC" id="fig|1107882.3.peg.3445"/>